<dbReference type="InterPro" id="IPR016785">
    <property type="entry name" value="ComGD"/>
</dbReference>
<reference evidence="4 5" key="1">
    <citation type="submission" date="2018-07" db="EMBL/GenBank/DDBJ databases">
        <title>Lottiidibacillus patelloidae gen. nov., sp. nov., isolated from the intestinal tract of a marine limpet and the reclassification of B. taeanensis BH030017T, B. algicola KMM 3737T and B. hwajinpoensis SW-72T as genus Lottiidibacillus.</title>
        <authorList>
            <person name="Liu R."/>
            <person name="Huang Z."/>
        </authorList>
    </citation>
    <scope>NUCLEOTIDE SEQUENCE [LARGE SCALE GENOMIC DNA]</scope>
    <source>
        <strain evidence="4 5">BH030017</strain>
    </source>
</reference>
<keyword evidence="5" id="KW-1185">Reference proteome</keyword>
<dbReference type="NCBIfam" id="TIGR02532">
    <property type="entry name" value="IV_pilin_GFxxxE"/>
    <property type="match status" value="1"/>
</dbReference>
<dbReference type="PIRSF" id="PIRSF021292">
    <property type="entry name" value="Competence_ComGD"/>
    <property type="match status" value="1"/>
</dbReference>
<dbReference type="Proteomes" id="UP000253314">
    <property type="component" value="Unassembled WGS sequence"/>
</dbReference>
<dbReference type="GO" id="GO:0009986">
    <property type="term" value="C:cell surface"/>
    <property type="evidence" value="ECO:0007669"/>
    <property type="project" value="UniProtKB-SubCell"/>
</dbReference>
<comment type="subcellular location">
    <subcellularLocation>
        <location evidence="1">Cell surface</location>
    </subcellularLocation>
</comment>
<evidence type="ECO:0000256" key="2">
    <source>
        <dbReference type="ARBA" id="ARBA00023287"/>
    </source>
</evidence>
<keyword evidence="2" id="KW-0178">Competence</keyword>
<dbReference type="Gene3D" id="3.30.700.10">
    <property type="entry name" value="Glycoprotein, Type 4 Pilin"/>
    <property type="match status" value="1"/>
</dbReference>
<dbReference type="RefSeq" id="WP_113805030.1">
    <property type="nucleotide sequence ID" value="NZ_QOCW01000004.1"/>
</dbReference>
<evidence type="ECO:0000313" key="5">
    <source>
        <dbReference type="Proteomes" id="UP000253314"/>
    </source>
</evidence>
<name>A0A366XYD2_9BACI</name>
<accession>A0A366XYD2</accession>
<dbReference type="InterPro" id="IPR012902">
    <property type="entry name" value="N_methyl_site"/>
</dbReference>
<dbReference type="Pfam" id="PF07963">
    <property type="entry name" value="N_methyl"/>
    <property type="match status" value="1"/>
</dbReference>
<evidence type="ECO:0000313" key="4">
    <source>
        <dbReference type="EMBL" id="RBW70578.1"/>
    </source>
</evidence>
<dbReference type="PROSITE" id="PS00409">
    <property type="entry name" value="PROKAR_NTER_METHYL"/>
    <property type="match status" value="1"/>
</dbReference>
<protein>
    <submittedName>
        <fullName evidence="4">Competence protein comGD</fullName>
    </submittedName>
</protein>
<dbReference type="EMBL" id="QOCW01000004">
    <property type="protein sequence ID" value="RBW70578.1"/>
    <property type="molecule type" value="Genomic_DNA"/>
</dbReference>
<proteinExistence type="predicted"/>
<dbReference type="GO" id="GO:0030420">
    <property type="term" value="P:establishment of competence for transformation"/>
    <property type="evidence" value="ECO:0007669"/>
    <property type="project" value="UniProtKB-KW"/>
</dbReference>
<sequence length="147" mass="16573">MNRPPHNKGYTLIEMMIVLLILSSVTAIVVSSFQTAYSAKQTSHFLEQLQDDLYYTQAVAISRGETTSLTIYPENHEYVVYGKNKKLLIRRTFPSHIVFKGGTLGYKVVYLANGNVQKPGTLFINTNFASYKVVVQLGKGRFYVAKL</sequence>
<dbReference type="AlphaFoldDB" id="A0A366XYD2"/>
<keyword evidence="3" id="KW-0472">Membrane</keyword>
<evidence type="ECO:0000256" key="3">
    <source>
        <dbReference type="SAM" id="Phobius"/>
    </source>
</evidence>
<keyword evidence="3" id="KW-0812">Transmembrane</keyword>
<dbReference type="SUPFAM" id="SSF54523">
    <property type="entry name" value="Pili subunits"/>
    <property type="match status" value="1"/>
</dbReference>
<dbReference type="InterPro" id="IPR045584">
    <property type="entry name" value="Pilin-like"/>
</dbReference>
<dbReference type="OrthoDB" id="1653576at2"/>
<evidence type="ECO:0000256" key="1">
    <source>
        <dbReference type="ARBA" id="ARBA00004241"/>
    </source>
</evidence>
<keyword evidence="3" id="KW-1133">Transmembrane helix</keyword>
<comment type="caution">
    <text evidence="4">The sequence shown here is derived from an EMBL/GenBank/DDBJ whole genome shotgun (WGS) entry which is preliminary data.</text>
</comment>
<gene>
    <name evidence="4" type="ORF">DS031_06055</name>
</gene>
<organism evidence="4 5">
    <name type="scientific">Bacillus taeanensis</name>
    <dbReference type="NCBI Taxonomy" id="273032"/>
    <lineage>
        <taxon>Bacteria</taxon>
        <taxon>Bacillati</taxon>
        <taxon>Bacillota</taxon>
        <taxon>Bacilli</taxon>
        <taxon>Bacillales</taxon>
        <taxon>Bacillaceae</taxon>
        <taxon>Bacillus</taxon>
    </lineage>
</organism>
<dbReference type="NCBIfam" id="NF040982">
    <property type="entry name" value="ComGD"/>
    <property type="match status" value="1"/>
</dbReference>
<feature type="transmembrane region" description="Helical" evidence="3">
    <location>
        <begin position="12"/>
        <end position="33"/>
    </location>
</feature>